<feature type="region of interest" description="Disordered" evidence="6">
    <location>
        <begin position="41"/>
        <end position="62"/>
    </location>
</feature>
<dbReference type="Pfam" id="PF04347">
    <property type="entry name" value="FliO"/>
    <property type="match status" value="1"/>
</dbReference>
<dbReference type="GO" id="GO:0016020">
    <property type="term" value="C:membrane"/>
    <property type="evidence" value="ECO:0007669"/>
    <property type="project" value="InterPro"/>
</dbReference>
<evidence type="ECO:0008006" key="11">
    <source>
        <dbReference type="Google" id="ProtNLM"/>
    </source>
</evidence>
<proteinExistence type="predicted"/>
<dbReference type="AlphaFoldDB" id="A0A5C6W678"/>
<evidence type="ECO:0000256" key="7">
    <source>
        <dbReference type="SAM" id="Phobius"/>
    </source>
</evidence>
<feature type="chain" id="PRO_5022738755" description="Flagellar protein" evidence="8">
    <location>
        <begin position="28"/>
        <end position="231"/>
    </location>
</feature>
<dbReference type="RefSeq" id="WP_146946693.1">
    <property type="nucleotide sequence ID" value="NZ_VOQF01000003.1"/>
</dbReference>
<feature type="compositionally biased region" description="Low complexity" evidence="6">
    <location>
        <begin position="41"/>
        <end position="57"/>
    </location>
</feature>
<evidence type="ECO:0000313" key="10">
    <source>
        <dbReference type="Proteomes" id="UP000321363"/>
    </source>
</evidence>
<keyword evidence="8" id="KW-0732">Signal</keyword>
<dbReference type="Proteomes" id="UP000321363">
    <property type="component" value="Unassembled WGS sequence"/>
</dbReference>
<feature type="signal peptide" evidence="8">
    <location>
        <begin position="1"/>
        <end position="27"/>
    </location>
</feature>
<evidence type="ECO:0000256" key="6">
    <source>
        <dbReference type="SAM" id="MobiDB-lite"/>
    </source>
</evidence>
<keyword evidence="4 7" id="KW-1133">Transmembrane helix</keyword>
<feature type="transmembrane region" description="Helical" evidence="7">
    <location>
        <begin position="78"/>
        <end position="96"/>
    </location>
</feature>
<accession>A0A5C6W678</accession>
<sequence>MLHRIYLILLLLSVFIISPQTTTVVFAEESLDESVFDNIKNQDTTENNNENSTVDNNQEVEDVSEVETSDISVSAFDFIKMFGALAFVLALIYFLLKFVTKRNRLSYQGQGIVNMGGTSIGQSKSIQMIKVGKRILVVGVGESITLLKEIDDDEESRDLIEEFERKQDQMIEPKDIINKVTTIISTHKKNQPEQKSSQTFSLQFNEQLKKLKEERAKQLEDVKRKGLGKHE</sequence>
<comment type="caution">
    <text evidence="9">The sequence shown here is derived from an EMBL/GenBank/DDBJ whole genome shotgun (WGS) entry which is preliminary data.</text>
</comment>
<keyword evidence="10" id="KW-1185">Reference proteome</keyword>
<evidence type="ECO:0000313" key="9">
    <source>
        <dbReference type="EMBL" id="TXC91947.1"/>
    </source>
</evidence>
<evidence type="ECO:0000256" key="8">
    <source>
        <dbReference type="SAM" id="SignalP"/>
    </source>
</evidence>
<reference evidence="9 10" key="1">
    <citation type="journal article" date="2005" name="Int. J. Syst. Evol. Microbiol.">
        <title>Bacillus litoralis sp. nov., isolated from a tidal flat of the Yellow Sea in Korea.</title>
        <authorList>
            <person name="Yoon J.H."/>
            <person name="Oh T.K."/>
        </authorList>
    </citation>
    <scope>NUCLEOTIDE SEQUENCE [LARGE SCALE GENOMIC DNA]</scope>
    <source>
        <strain evidence="9 10">SW-211</strain>
    </source>
</reference>
<dbReference type="InterPro" id="IPR022781">
    <property type="entry name" value="Flagellar_biosynth_FliO"/>
</dbReference>
<evidence type="ECO:0000256" key="4">
    <source>
        <dbReference type="ARBA" id="ARBA00022989"/>
    </source>
</evidence>
<name>A0A5C6W678_9BACI</name>
<evidence type="ECO:0000256" key="1">
    <source>
        <dbReference type="ARBA" id="ARBA00004236"/>
    </source>
</evidence>
<organism evidence="9 10">
    <name type="scientific">Metabacillus litoralis</name>
    <dbReference type="NCBI Taxonomy" id="152268"/>
    <lineage>
        <taxon>Bacteria</taxon>
        <taxon>Bacillati</taxon>
        <taxon>Bacillota</taxon>
        <taxon>Bacilli</taxon>
        <taxon>Bacillales</taxon>
        <taxon>Bacillaceae</taxon>
        <taxon>Metabacillus</taxon>
    </lineage>
</organism>
<dbReference type="OrthoDB" id="2376965at2"/>
<evidence type="ECO:0000256" key="2">
    <source>
        <dbReference type="ARBA" id="ARBA00022475"/>
    </source>
</evidence>
<evidence type="ECO:0000256" key="3">
    <source>
        <dbReference type="ARBA" id="ARBA00022692"/>
    </source>
</evidence>
<keyword evidence="2" id="KW-1003">Cell membrane</keyword>
<protein>
    <recommendedName>
        <fullName evidence="11">Flagellar protein</fullName>
    </recommendedName>
</protein>
<keyword evidence="3 7" id="KW-0812">Transmembrane</keyword>
<dbReference type="EMBL" id="VOQF01000003">
    <property type="protein sequence ID" value="TXC91947.1"/>
    <property type="molecule type" value="Genomic_DNA"/>
</dbReference>
<evidence type="ECO:0000256" key="5">
    <source>
        <dbReference type="ARBA" id="ARBA00023136"/>
    </source>
</evidence>
<dbReference type="GO" id="GO:0044781">
    <property type="term" value="P:bacterial-type flagellum organization"/>
    <property type="evidence" value="ECO:0007669"/>
    <property type="project" value="InterPro"/>
</dbReference>
<gene>
    <name evidence="9" type="ORF">FS935_06065</name>
</gene>
<keyword evidence="5 7" id="KW-0472">Membrane</keyword>
<comment type="subcellular location">
    <subcellularLocation>
        <location evidence="1">Cell membrane</location>
    </subcellularLocation>
</comment>